<protein>
    <submittedName>
        <fullName evidence="2">Uncharacterized protein</fullName>
    </submittedName>
</protein>
<feature type="compositionally biased region" description="Basic residues" evidence="1">
    <location>
        <begin position="150"/>
        <end position="161"/>
    </location>
</feature>
<organism evidence="2 3">
    <name type="scientific">Drosophila virilis</name>
    <name type="common">Fruit fly</name>
    <dbReference type="NCBI Taxonomy" id="7244"/>
    <lineage>
        <taxon>Eukaryota</taxon>
        <taxon>Metazoa</taxon>
        <taxon>Ecdysozoa</taxon>
        <taxon>Arthropoda</taxon>
        <taxon>Hexapoda</taxon>
        <taxon>Insecta</taxon>
        <taxon>Pterygota</taxon>
        <taxon>Neoptera</taxon>
        <taxon>Endopterygota</taxon>
        <taxon>Diptera</taxon>
        <taxon>Brachycera</taxon>
        <taxon>Muscomorpha</taxon>
        <taxon>Ephydroidea</taxon>
        <taxon>Drosophilidae</taxon>
        <taxon>Drosophila</taxon>
    </lineage>
</organism>
<feature type="compositionally biased region" description="Basic and acidic residues" evidence="1">
    <location>
        <begin position="171"/>
        <end position="180"/>
    </location>
</feature>
<dbReference type="OrthoDB" id="5970631at2759"/>
<dbReference type="EMBL" id="CH940652">
    <property type="protein sequence ID" value="KRF78844.1"/>
    <property type="molecule type" value="Genomic_DNA"/>
</dbReference>
<evidence type="ECO:0000313" key="3">
    <source>
        <dbReference type="Proteomes" id="UP000008792"/>
    </source>
</evidence>
<sequence>MEEISYSELIKDSIRLHFEQNEDLNRMRSGLHVQAMKMLHELTRMEKDEPPCASNLEQRGMLQLLNYLIVDYFNWHGFRNTLETFALETGEKSRPKPREKLQRELNGKFDHLNLPILLQMLLKETNKEDNRMLNESKWEHISKKASSIPKKLKKSHGRRRAVKDVSGQAEQPRKQVEKDAICPAPAEENTSNKEIQNNASVVKSNSSDMESPSKVKNLNKPGDKDTLPKDSSGTVEILQDSRQVVEDIPAKQILSQFTMINVTPAKEIQGEANNLRQSKEIPKKMKNSLGIHQLIKKIHIKKPSKNITNVNVKNLNGTETSASLNVINKRKNKFNVRQRMIEPEVQSQCFRAP</sequence>
<dbReference type="Proteomes" id="UP000008792">
    <property type="component" value="Unassembled WGS sequence"/>
</dbReference>
<dbReference type="Pfam" id="PF08513">
    <property type="entry name" value="LisH"/>
    <property type="match status" value="1"/>
</dbReference>
<name>A0A0Q9W190_DROVI</name>
<proteinExistence type="predicted"/>
<dbReference type="Gene3D" id="1.20.960.40">
    <property type="match status" value="1"/>
</dbReference>
<accession>A0A0Q9W190</accession>
<dbReference type="InParanoid" id="A0A0Q9W190"/>
<feature type="compositionally biased region" description="Polar residues" evidence="1">
    <location>
        <begin position="188"/>
        <end position="216"/>
    </location>
</feature>
<keyword evidence="3" id="KW-1185">Reference proteome</keyword>
<reference evidence="2 3" key="1">
    <citation type="journal article" date="2007" name="Nature">
        <title>Evolution of genes and genomes on the Drosophila phylogeny.</title>
        <authorList>
            <consortium name="Drosophila 12 Genomes Consortium"/>
            <person name="Clark A.G."/>
            <person name="Eisen M.B."/>
            <person name="Smith D.R."/>
            <person name="Bergman C.M."/>
            <person name="Oliver B."/>
            <person name="Markow T.A."/>
            <person name="Kaufman T.C."/>
            <person name="Kellis M."/>
            <person name="Gelbart W."/>
            <person name="Iyer V.N."/>
            <person name="Pollard D.A."/>
            <person name="Sackton T.B."/>
            <person name="Larracuente A.M."/>
            <person name="Singh N.D."/>
            <person name="Abad J.P."/>
            <person name="Abt D.N."/>
            <person name="Adryan B."/>
            <person name="Aguade M."/>
            <person name="Akashi H."/>
            <person name="Anderson W.W."/>
            <person name="Aquadro C.F."/>
            <person name="Ardell D.H."/>
            <person name="Arguello R."/>
            <person name="Artieri C.G."/>
            <person name="Barbash D.A."/>
            <person name="Barker D."/>
            <person name="Barsanti P."/>
            <person name="Batterham P."/>
            <person name="Batzoglou S."/>
            <person name="Begun D."/>
            <person name="Bhutkar A."/>
            <person name="Blanco E."/>
            <person name="Bosak S.A."/>
            <person name="Bradley R.K."/>
            <person name="Brand A.D."/>
            <person name="Brent M.R."/>
            <person name="Brooks A.N."/>
            <person name="Brown R.H."/>
            <person name="Butlin R.K."/>
            <person name="Caggese C."/>
            <person name="Calvi B.R."/>
            <person name="Bernardo de Carvalho A."/>
            <person name="Caspi A."/>
            <person name="Castrezana S."/>
            <person name="Celniker S.E."/>
            <person name="Chang J.L."/>
            <person name="Chapple C."/>
            <person name="Chatterji S."/>
            <person name="Chinwalla A."/>
            <person name="Civetta A."/>
            <person name="Clifton S.W."/>
            <person name="Comeron J.M."/>
            <person name="Costello J.C."/>
            <person name="Coyne J.A."/>
            <person name="Daub J."/>
            <person name="David R.G."/>
            <person name="Delcher A.L."/>
            <person name="Delehaunty K."/>
            <person name="Do C.B."/>
            <person name="Ebling H."/>
            <person name="Edwards K."/>
            <person name="Eickbush T."/>
            <person name="Evans J.D."/>
            <person name="Filipski A."/>
            <person name="Findeiss S."/>
            <person name="Freyhult E."/>
            <person name="Fulton L."/>
            <person name="Fulton R."/>
            <person name="Garcia A.C."/>
            <person name="Gardiner A."/>
            <person name="Garfield D.A."/>
            <person name="Garvin B.E."/>
            <person name="Gibson G."/>
            <person name="Gilbert D."/>
            <person name="Gnerre S."/>
            <person name="Godfrey J."/>
            <person name="Good R."/>
            <person name="Gotea V."/>
            <person name="Gravely B."/>
            <person name="Greenberg A.J."/>
            <person name="Griffiths-Jones S."/>
            <person name="Gross S."/>
            <person name="Guigo R."/>
            <person name="Gustafson E.A."/>
            <person name="Haerty W."/>
            <person name="Hahn M.W."/>
            <person name="Halligan D.L."/>
            <person name="Halpern A.L."/>
            <person name="Halter G.M."/>
            <person name="Han M.V."/>
            <person name="Heger A."/>
            <person name="Hillier L."/>
            <person name="Hinrichs A.S."/>
            <person name="Holmes I."/>
            <person name="Hoskins R.A."/>
            <person name="Hubisz M.J."/>
            <person name="Hultmark D."/>
            <person name="Huntley M.A."/>
            <person name="Jaffe D.B."/>
            <person name="Jagadeeshan S."/>
            <person name="Jeck W.R."/>
            <person name="Johnson J."/>
            <person name="Jones C.D."/>
            <person name="Jordan W.C."/>
            <person name="Karpen G.H."/>
            <person name="Kataoka E."/>
            <person name="Keightley P.D."/>
            <person name="Kheradpour P."/>
            <person name="Kirkness E.F."/>
            <person name="Koerich L.B."/>
            <person name="Kristiansen K."/>
            <person name="Kudrna D."/>
            <person name="Kulathinal R.J."/>
            <person name="Kumar S."/>
            <person name="Kwok R."/>
            <person name="Lander E."/>
            <person name="Langley C.H."/>
            <person name="Lapoint R."/>
            <person name="Lazzaro B.P."/>
            <person name="Lee S.J."/>
            <person name="Levesque L."/>
            <person name="Li R."/>
            <person name="Lin C.F."/>
            <person name="Lin M.F."/>
            <person name="Lindblad-Toh K."/>
            <person name="Llopart A."/>
            <person name="Long M."/>
            <person name="Low L."/>
            <person name="Lozovsky E."/>
            <person name="Lu J."/>
            <person name="Luo M."/>
            <person name="Machado C.A."/>
            <person name="Makalowski W."/>
            <person name="Marzo M."/>
            <person name="Matsuda M."/>
            <person name="Matzkin L."/>
            <person name="McAllister B."/>
            <person name="McBride C.S."/>
            <person name="McKernan B."/>
            <person name="McKernan K."/>
            <person name="Mendez-Lago M."/>
            <person name="Minx P."/>
            <person name="Mollenhauer M.U."/>
            <person name="Montooth K."/>
            <person name="Mount S.M."/>
            <person name="Mu X."/>
            <person name="Myers E."/>
            <person name="Negre B."/>
            <person name="Newfeld S."/>
            <person name="Nielsen R."/>
            <person name="Noor M.A."/>
            <person name="O'Grady P."/>
            <person name="Pachter L."/>
            <person name="Papaceit M."/>
            <person name="Parisi M.J."/>
            <person name="Parisi M."/>
            <person name="Parts L."/>
            <person name="Pedersen J.S."/>
            <person name="Pesole G."/>
            <person name="Phillippy A.M."/>
            <person name="Ponting C.P."/>
            <person name="Pop M."/>
            <person name="Porcelli D."/>
            <person name="Powell J.R."/>
            <person name="Prohaska S."/>
            <person name="Pruitt K."/>
            <person name="Puig M."/>
            <person name="Quesneville H."/>
            <person name="Ram K.R."/>
            <person name="Rand D."/>
            <person name="Rasmussen M.D."/>
            <person name="Reed L.K."/>
            <person name="Reenan R."/>
            <person name="Reily A."/>
            <person name="Remington K.A."/>
            <person name="Rieger T.T."/>
            <person name="Ritchie M.G."/>
            <person name="Robin C."/>
            <person name="Rogers Y.H."/>
            <person name="Rohde C."/>
            <person name="Rozas J."/>
            <person name="Rubenfield M.J."/>
            <person name="Ruiz A."/>
            <person name="Russo S."/>
            <person name="Salzberg S.L."/>
            <person name="Sanchez-Gracia A."/>
            <person name="Saranga D.J."/>
            <person name="Sato H."/>
            <person name="Schaeffer S.W."/>
            <person name="Schatz M.C."/>
            <person name="Schlenke T."/>
            <person name="Schwartz R."/>
            <person name="Segarra C."/>
            <person name="Singh R.S."/>
            <person name="Sirot L."/>
            <person name="Sirota M."/>
            <person name="Sisneros N.B."/>
            <person name="Smith C.D."/>
            <person name="Smith T.F."/>
            <person name="Spieth J."/>
            <person name="Stage D.E."/>
            <person name="Stark A."/>
            <person name="Stephan W."/>
            <person name="Strausberg R.L."/>
            <person name="Strempel S."/>
            <person name="Sturgill D."/>
            <person name="Sutton G."/>
            <person name="Sutton G.G."/>
            <person name="Tao W."/>
            <person name="Teichmann S."/>
            <person name="Tobari Y.N."/>
            <person name="Tomimura Y."/>
            <person name="Tsolas J.M."/>
            <person name="Valente V.L."/>
            <person name="Venter E."/>
            <person name="Venter J.C."/>
            <person name="Vicario S."/>
            <person name="Vieira F.G."/>
            <person name="Vilella A.J."/>
            <person name="Villasante A."/>
            <person name="Walenz B."/>
            <person name="Wang J."/>
            <person name="Wasserman M."/>
            <person name="Watts T."/>
            <person name="Wilson D."/>
            <person name="Wilson R.K."/>
            <person name="Wing R.A."/>
            <person name="Wolfner M.F."/>
            <person name="Wong A."/>
            <person name="Wong G.K."/>
            <person name="Wu C.I."/>
            <person name="Wu G."/>
            <person name="Yamamoto D."/>
            <person name="Yang H.P."/>
            <person name="Yang S.P."/>
            <person name="Yorke J.A."/>
            <person name="Yoshida K."/>
            <person name="Zdobnov E."/>
            <person name="Zhang P."/>
            <person name="Zhang Y."/>
            <person name="Zimin A.V."/>
            <person name="Baldwin J."/>
            <person name="Abdouelleil A."/>
            <person name="Abdulkadir J."/>
            <person name="Abebe A."/>
            <person name="Abera B."/>
            <person name="Abreu J."/>
            <person name="Acer S.C."/>
            <person name="Aftuck L."/>
            <person name="Alexander A."/>
            <person name="An P."/>
            <person name="Anderson E."/>
            <person name="Anderson S."/>
            <person name="Arachi H."/>
            <person name="Azer M."/>
            <person name="Bachantsang P."/>
            <person name="Barry A."/>
            <person name="Bayul T."/>
            <person name="Berlin A."/>
            <person name="Bessette D."/>
            <person name="Bloom T."/>
            <person name="Blye J."/>
            <person name="Boguslavskiy L."/>
            <person name="Bonnet C."/>
            <person name="Boukhgalter B."/>
            <person name="Bourzgui I."/>
            <person name="Brown A."/>
            <person name="Cahill P."/>
            <person name="Channer S."/>
            <person name="Cheshatsang Y."/>
            <person name="Chuda L."/>
            <person name="Citroen M."/>
            <person name="Collymore A."/>
            <person name="Cooke P."/>
            <person name="Costello M."/>
            <person name="D'Aco K."/>
            <person name="Daza R."/>
            <person name="De Haan G."/>
            <person name="DeGray S."/>
            <person name="DeMaso C."/>
            <person name="Dhargay N."/>
            <person name="Dooley K."/>
            <person name="Dooley E."/>
            <person name="Doricent M."/>
            <person name="Dorje P."/>
            <person name="Dorjee K."/>
            <person name="Dupes A."/>
            <person name="Elong R."/>
            <person name="Falk J."/>
            <person name="Farina A."/>
            <person name="Faro S."/>
            <person name="Ferguson D."/>
            <person name="Fisher S."/>
            <person name="Foley C.D."/>
            <person name="Franke A."/>
            <person name="Friedrich D."/>
            <person name="Gadbois L."/>
            <person name="Gearin G."/>
            <person name="Gearin C.R."/>
            <person name="Giannoukos G."/>
            <person name="Goode T."/>
            <person name="Graham J."/>
            <person name="Grandbois E."/>
            <person name="Grewal S."/>
            <person name="Gyaltsen K."/>
            <person name="Hafez N."/>
            <person name="Hagos B."/>
            <person name="Hall J."/>
            <person name="Henson C."/>
            <person name="Hollinger A."/>
            <person name="Honan T."/>
            <person name="Huard M.D."/>
            <person name="Hughes L."/>
            <person name="Hurhula B."/>
            <person name="Husby M.E."/>
            <person name="Kamat A."/>
            <person name="Kanga B."/>
            <person name="Kashin S."/>
            <person name="Khazanovich D."/>
            <person name="Kisner P."/>
            <person name="Lance K."/>
            <person name="Lara M."/>
            <person name="Lee W."/>
            <person name="Lennon N."/>
            <person name="Letendre F."/>
            <person name="LeVine R."/>
            <person name="Lipovsky A."/>
            <person name="Liu X."/>
            <person name="Liu J."/>
            <person name="Liu S."/>
            <person name="Lokyitsang T."/>
            <person name="Lokyitsang Y."/>
            <person name="Lubonja R."/>
            <person name="Lui A."/>
            <person name="MacDonald P."/>
            <person name="Magnisalis V."/>
            <person name="Maru K."/>
            <person name="Matthews C."/>
            <person name="McCusker W."/>
            <person name="McDonough S."/>
            <person name="Mehta T."/>
            <person name="Meldrim J."/>
            <person name="Meneus L."/>
            <person name="Mihai O."/>
            <person name="Mihalev A."/>
            <person name="Mihova T."/>
            <person name="Mittelman R."/>
            <person name="Mlenga V."/>
            <person name="Montmayeur A."/>
            <person name="Mulrain L."/>
            <person name="Navidi A."/>
            <person name="Naylor J."/>
            <person name="Negash T."/>
            <person name="Nguyen T."/>
            <person name="Nguyen N."/>
            <person name="Nicol R."/>
            <person name="Norbu C."/>
            <person name="Norbu N."/>
            <person name="Novod N."/>
            <person name="O'Neill B."/>
            <person name="Osman S."/>
            <person name="Markiewicz E."/>
            <person name="Oyono O.L."/>
            <person name="Patti C."/>
            <person name="Phunkhang P."/>
            <person name="Pierre F."/>
            <person name="Priest M."/>
            <person name="Raghuraman S."/>
            <person name="Rege F."/>
            <person name="Reyes R."/>
            <person name="Rise C."/>
            <person name="Rogov P."/>
            <person name="Ross K."/>
            <person name="Ryan E."/>
            <person name="Settipalli S."/>
            <person name="Shea T."/>
            <person name="Sherpa N."/>
            <person name="Shi L."/>
            <person name="Shih D."/>
            <person name="Sparrow T."/>
            <person name="Spaulding J."/>
            <person name="Stalker J."/>
            <person name="Stange-Thomann N."/>
            <person name="Stavropoulos S."/>
            <person name="Stone C."/>
            <person name="Strader C."/>
            <person name="Tesfaye S."/>
            <person name="Thomson T."/>
            <person name="Thoulutsang Y."/>
            <person name="Thoulutsang D."/>
            <person name="Topham K."/>
            <person name="Topping I."/>
            <person name="Tsamla T."/>
            <person name="Vassiliev H."/>
            <person name="Vo A."/>
            <person name="Wangchuk T."/>
            <person name="Wangdi T."/>
            <person name="Weiand M."/>
            <person name="Wilkinson J."/>
            <person name="Wilson A."/>
            <person name="Yadav S."/>
            <person name="Young G."/>
            <person name="Yu Q."/>
            <person name="Zembek L."/>
            <person name="Zhong D."/>
            <person name="Zimmer A."/>
            <person name="Zwirko Z."/>
            <person name="Jaffe D.B."/>
            <person name="Alvarez P."/>
            <person name="Brockman W."/>
            <person name="Butler J."/>
            <person name="Chin C."/>
            <person name="Gnerre S."/>
            <person name="Grabherr M."/>
            <person name="Kleber M."/>
            <person name="Mauceli E."/>
            <person name="MacCallum I."/>
        </authorList>
    </citation>
    <scope>NUCLEOTIDE SEQUENCE [LARGE SCALE GENOMIC DNA]</scope>
    <source>
        <strain evidence="3">Tucson 15010-1051.87</strain>
    </source>
</reference>
<dbReference type="STRING" id="7244.A0A0Q9W190"/>
<feature type="region of interest" description="Disordered" evidence="1">
    <location>
        <begin position="142"/>
        <end position="234"/>
    </location>
</feature>
<dbReference type="KEGG" id="dvi:26530512"/>
<dbReference type="PROSITE" id="PS50896">
    <property type="entry name" value="LISH"/>
    <property type="match status" value="1"/>
</dbReference>
<dbReference type="AlphaFoldDB" id="A0A0Q9W190"/>
<gene>
    <name evidence="2" type="primary">Dvir\GJ25742</name>
    <name evidence="2" type="ORF">Dvir_GJ25742</name>
</gene>
<dbReference type="InterPro" id="IPR006594">
    <property type="entry name" value="LisH"/>
</dbReference>
<evidence type="ECO:0000313" key="2">
    <source>
        <dbReference type="EMBL" id="KRF78844.1"/>
    </source>
</evidence>
<evidence type="ECO:0000256" key="1">
    <source>
        <dbReference type="SAM" id="MobiDB-lite"/>
    </source>
</evidence>
<dbReference type="SMART" id="SM00667">
    <property type="entry name" value="LisH"/>
    <property type="match status" value="1"/>
</dbReference>